<dbReference type="Gene3D" id="3.90.550.10">
    <property type="entry name" value="Spore Coat Polysaccharide Biosynthesis Protein SpsA, Chain A"/>
    <property type="match status" value="1"/>
</dbReference>
<dbReference type="NCBIfam" id="TIGR02665">
    <property type="entry name" value="molyb_mobA"/>
    <property type="match status" value="1"/>
</dbReference>
<organism evidence="10 11">
    <name type="scientific">Vibrio ulleungensis</name>
    <dbReference type="NCBI Taxonomy" id="2807619"/>
    <lineage>
        <taxon>Bacteria</taxon>
        <taxon>Pseudomonadati</taxon>
        <taxon>Pseudomonadota</taxon>
        <taxon>Gammaproteobacteria</taxon>
        <taxon>Vibrionales</taxon>
        <taxon>Vibrionaceae</taxon>
        <taxon>Vibrio</taxon>
    </lineage>
</organism>
<evidence type="ECO:0000256" key="2">
    <source>
        <dbReference type="ARBA" id="ARBA00022679"/>
    </source>
</evidence>
<evidence type="ECO:0000313" key="10">
    <source>
        <dbReference type="EMBL" id="MBM7035099.1"/>
    </source>
</evidence>
<feature type="domain" description="MobA-like NTP transferase" evidence="9">
    <location>
        <begin position="10"/>
        <end position="157"/>
    </location>
</feature>
<dbReference type="HAMAP" id="MF_00316">
    <property type="entry name" value="MobA"/>
    <property type="match status" value="1"/>
</dbReference>
<protein>
    <recommendedName>
        <fullName evidence="8">Molybdenum cofactor guanylyltransferase</fullName>
        <shortName evidence="8">MoCo guanylyltransferase</shortName>
        <ecNumber evidence="8">2.7.7.77</ecNumber>
    </recommendedName>
    <alternativeName>
        <fullName evidence="8">GTP:molybdopterin guanylyltransferase</fullName>
    </alternativeName>
    <alternativeName>
        <fullName evidence="8">Mo-MPT guanylyltransferase</fullName>
    </alternativeName>
    <alternativeName>
        <fullName evidence="8">Molybdopterin guanylyltransferase</fullName>
    </alternativeName>
    <alternativeName>
        <fullName evidence="8">Molybdopterin-guanine dinucleotide synthase</fullName>
        <shortName evidence="8">MGD synthase</shortName>
    </alternativeName>
</protein>
<keyword evidence="7 8" id="KW-0501">Molybdenum cofactor biosynthesis</keyword>
<comment type="catalytic activity">
    <reaction evidence="8">
        <text>Mo-molybdopterin + GTP + H(+) = Mo-molybdopterin guanine dinucleotide + diphosphate</text>
        <dbReference type="Rhea" id="RHEA:34243"/>
        <dbReference type="ChEBI" id="CHEBI:15378"/>
        <dbReference type="ChEBI" id="CHEBI:33019"/>
        <dbReference type="ChEBI" id="CHEBI:37565"/>
        <dbReference type="ChEBI" id="CHEBI:71302"/>
        <dbReference type="ChEBI" id="CHEBI:71310"/>
        <dbReference type="EC" id="2.7.7.77"/>
    </reaction>
</comment>
<dbReference type="GO" id="GO:0016779">
    <property type="term" value="F:nucleotidyltransferase activity"/>
    <property type="evidence" value="ECO:0007669"/>
    <property type="project" value="UniProtKB-KW"/>
</dbReference>
<evidence type="ECO:0000256" key="4">
    <source>
        <dbReference type="ARBA" id="ARBA00022741"/>
    </source>
</evidence>
<evidence type="ECO:0000256" key="6">
    <source>
        <dbReference type="ARBA" id="ARBA00023134"/>
    </source>
</evidence>
<evidence type="ECO:0000256" key="3">
    <source>
        <dbReference type="ARBA" id="ARBA00022723"/>
    </source>
</evidence>
<dbReference type="Pfam" id="PF12804">
    <property type="entry name" value="NTP_transf_3"/>
    <property type="match status" value="1"/>
</dbReference>
<evidence type="ECO:0000256" key="8">
    <source>
        <dbReference type="HAMAP-Rule" id="MF_00316"/>
    </source>
</evidence>
<sequence>MPNPHPVSWVILAGGQATRMGGEDKGLIELAGIPLIHHVFNRLSAQTDSISINANRNLDEYRQLAPVFKDELTGYPGPLGGIHAGLTHSSTHWVGFVPCDSPYLADDYVKRFMHEISDDIDILVAHDGEHQQPVFCMYHQNALPKLNQFLERGERKVRLLYRECKVGYVDFSDATHCFINLNTPQQLSEYGQKNDNQ</sequence>
<evidence type="ECO:0000259" key="9">
    <source>
        <dbReference type="Pfam" id="PF12804"/>
    </source>
</evidence>
<accession>A0ABS2HGB3</accession>
<proteinExistence type="inferred from homology"/>
<dbReference type="EMBL" id="JAFEUM010000001">
    <property type="protein sequence ID" value="MBM7035099.1"/>
    <property type="molecule type" value="Genomic_DNA"/>
</dbReference>
<evidence type="ECO:0000313" key="11">
    <source>
        <dbReference type="Proteomes" id="UP000809621"/>
    </source>
</evidence>
<evidence type="ECO:0000256" key="7">
    <source>
        <dbReference type="ARBA" id="ARBA00023150"/>
    </source>
</evidence>
<dbReference type="RefSeq" id="WP_205156729.1">
    <property type="nucleotide sequence ID" value="NZ_JAFEUM010000001.1"/>
</dbReference>
<feature type="binding site" evidence="8">
    <location>
        <position position="100"/>
    </location>
    <ligand>
        <name>GTP</name>
        <dbReference type="ChEBI" id="CHEBI:37565"/>
    </ligand>
</feature>
<dbReference type="SUPFAM" id="SSF53448">
    <property type="entry name" value="Nucleotide-diphospho-sugar transferases"/>
    <property type="match status" value="1"/>
</dbReference>
<dbReference type="InterPro" id="IPR013482">
    <property type="entry name" value="Molybde_CF_guanTrfase"/>
</dbReference>
<feature type="binding site" evidence="8">
    <location>
        <position position="53"/>
    </location>
    <ligand>
        <name>GTP</name>
        <dbReference type="ChEBI" id="CHEBI:37565"/>
    </ligand>
</feature>
<keyword evidence="2 8" id="KW-0808">Transferase</keyword>
<comment type="cofactor">
    <cofactor evidence="8">
        <name>Mg(2+)</name>
        <dbReference type="ChEBI" id="CHEBI:18420"/>
    </cofactor>
</comment>
<keyword evidence="11" id="KW-1185">Reference proteome</keyword>
<feature type="binding site" evidence="8">
    <location>
        <position position="100"/>
    </location>
    <ligand>
        <name>Mg(2+)</name>
        <dbReference type="ChEBI" id="CHEBI:18420"/>
    </ligand>
</feature>
<gene>
    <name evidence="8 10" type="primary">mobA</name>
    <name evidence="10" type="ORF">JQC93_01665</name>
</gene>
<comment type="caution">
    <text evidence="10">The sequence shown here is derived from an EMBL/GenBank/DDBJ whole genome shotgun (WGS) entry which is preliminary data.</text>
</comment>
<evidence type="ECO:0000256" key="5">
    <source>
        <dbReference type="ARBA" id="ARBA00022842"/>
    </source>
</evidence>
<feature type="binding site" evidence="8">
    <location>
        <begin position="12"/>
        <end position="14"/>
    </location>
    <ligand>
        <name>GTP</name>
        <dbReference type="ChEBI" id="CHEBI:37565"/>
    </ligand>
</feature>
<dbReference type="PANTHER" id="PTHR19136:SF81">
    <property type="entry name" value="MOLYBDENUM COFACTOR GUANYLYLTRANSFERASE"/>
    <property type="match status" value="1"/>
</dbReference>
<keyword evidence="6 8" id="KW-0342">GTP-binding</keyword>
<dbReference type="InterPro" id="IPR025877">
    <property type="entry name" value="MobA-like_NTP_Trfase"/>
</dbReference>
<name>A0ABS2HGB3_9VIBR</name>
<feature type="binding site" evidence="8">
    <location>
        <position position="25"/>
    </location>
    <ligand>
        <name>GTP</name>
        <dbReference type="ChEBI" id="CHEBI:37565"/>
    </ligand>
</feature>
<keyword evidence="3 8" id="KW-0479">Metal-binding</keyword>
<keyword evidence="10" id="KW-0548">Nucleotidyltransferase</keyword>
<comment type="subcellular location">
    <subcellularLocation>
        <location evidence="8">Cytoplasm</location>
    </subcellularLocation>
</comment>
<comment type="function">
    <text evidence="8">Transfers a GMP moiety from GTP to Mo-molybdopterin (Mo-MPT) cofactor (Moco or molybdenum cofactor) to form Mo-molybdopterin guanine dinucleotide (Mo-MGD) cofactor.</text>
</comment>
<dbReference type="EC" id="2.7.7.77" evidence="8"/>
<dbReference type="PANTHER" id="PTHR19136">
    <property type="entry name" value="MOLYBDENUM COFACTOR GUANYLYLTRANSFERASE"/>
    <property type="match status" value="1"/>
</dbReference>
<evidence type="ECO:0000256" key="1">
    <source>
        <dbReference type="ARBA" id="ARBA00022490"/>
    </source>
</evidence>
<comment type="subunit">
    <text evidence="8">Monomer.</text>
</comment>
<reference evidence="10 11" key="1">
    <citation type="submission" date="2021-02" db="EMBL/GenBank/DDBJ databases">
        <authorList>
            <person name="Park J.-S."/>
        </authorList>
    </citation>
    <scope>NUCLEOTIDE SEQUENCE [LARGE SCALE GENOMIC DNA]</scope>
    <source>
        <strain evidence="10 11">188UL20-2</strain>
    </source>
</reference>
<dbReference type="CDD" id="cd02503">
    <property type="entry name" value="MobA"/>
    <property type="match status" value="1"/>
</dbReference>
<feature type="binding site" evidence="8">
    <location>
        <position position="70"/>
    </location>
    <ligand>
        <name>GTP</name>
        <dbReference type="ChEBI" id="CHEBI:37565"/>
    </ligand>
</feature>
<keyword evidence="5 8" id="KW-0460">Magnesium</keyword>
<dbReference type="Proteomes" id="UP000809621">
    <property type="component" value="Unassembled WGS sequence"/>
</dbReference>
<comment type="domain">
    <text evidence="8">The N-terminal domain determines nucleotide recognition and specific binding, while the C-terminal domain determines the specific binding to the target protein.</text>
</comment>
<keyword evidence="1 8" id="KW-0963">Cytoplasm</keyword>
<comment type="similarity">
    <text evidence="8">Belongs to the MobA family.</text>
</comment>
<keyword evidence="4 8" id="KW-0547">Nucleotide-binding</keyword>
<dbReference type="InterPro" id="IPR029044">
    <property type="entry name" value="Nucleotide-diphossugar_trans"/>
</dbReference>